<gene>
    <name evidence="3" type="ORF">BRAD3257_6618</name>
    <name evidence="2" type="ORF">JWS04_36370</name>
</gene>
<organism evidence="3 4">
    <name type="scientific">Bradyrhizobium vignae</name>
    <dbReference type="NCBI Taxonomy" id="1549949"/>
    <lineage>
        <taxon>Bacteria</taxon>
        <taxon>Pseudomonadati</taxon>
        <taxon>Pseudomonadota</taxon>
        <taxon>Alphaproteobacteria</taxon>
        <taxon>Hyphomicrobiales</taxon>
        <taxon>Nitrobacteraceae</taxon>
        <taxon>Bradyrhizobium</taxon>
    </lineage>
</organism>
<evidence type="ECO:0000313" key="2">
    <source>
        <dbReference type="EMBL" id="MBP0116436.1"/>
    </source>
</evidence>
<dbReference type="Proteomes" id="UP000246085">
    <property type="component" value="Chromosome BRAD3257"/>
</dbReference>
<feature type="transmembrane region" description="Helical" evidence="1">
    <location>
        <begin position="90"/>
        <end position="106"/>
    </location>
</feature>
<feature type="transmembrane region" description="Helical" evidence="1">
    <location>
        <begin position="6"/>
        <end position="32"/>
    </location>
</feature>
<keyword evidence="5" id="KW-1185">Reference proteome</keyword>
<keyword evidence="1" id="KW-0812">Transmembrane</keyword>
<proteinExistence type="predicted"/>
<dbReference type="AlphaFoldDB" id="A0A2U3Q7U7"/>
<dbReference type="Pfam" id="PF09928">
    <property type="entry name" value="DUF2160"/>
    <property type="match status" value="1"/>
</dbReference>
<feature type="transmembrane region" description="Helical" evidence="1">
    <location>
        <begin position="53"/>
        <end position="70"/>
    </location>
</feature>
<keyword evidence="1" id="KW-0472">Membrane</keyword>
<evidence type="ECO:0000313" key="5">
    <source>
        <dbReference type="Proteomes" id="UP000669317"/>
    </source>
</evidence>
<dbReference type="RefSeq" id="WP_122404870.1">
    <property type="nucleotide sequence ID" value="NZ_JAGIKT010000135.1"/>
</dbReference>
<protein>
    <submittedName>
        <fullName evidence="2">DUF2160 domain-containing protein</fullName>
    </submittedName>
</protein>
<accession>A0A2U3Q7U7</accession>
<evidence type="ECO:0000313" key="4">
    <source>
        <dbReference type="Proteomes" id="UP000246085"/>
    </source>
</evidence>
<dbReference type="KEGG" id="bvz:BRAD3257_6618"/>
<evidence type="ECO:0000256" key="1">
    <source>
        <dbReference type="SAM" id="Phobius"/>
    </source>
</evidence>
<dbReference type="EMBL" id="LS398110">
    <property type="protein sequence ID" value="SPP97511.1"/>
    <property type="molecule type" value="Genomic_DNA"/>
</dbReference>
<sequence>MESIAWMAWTLPTAIFFAGLACTLAVMTWLAAVYPEAERIGVLSIPTTRGDRLFISLIAAAVIHLVWIGLVGTDPIATLPIGEEEFEISSLWLASGISLATAVLVFRTV</sequence>
<dbReference type="EMBL" id="JAGIKT010000135">
    <property type="protein sequence ID" value="MBP0116436.1"/>
    <property type="molecule type" value="Genomic_DNA"/>
</dbReference>
<reference evidence="2 5" key="2">
    <citation type="submission" date="2021-03" db="EMBL/GenBank/DDBJ databases">
        <title>Genome Sequence of Bradyrhizobium vignae strain ISRA400.</title>
        <authorList>
            <person name="Tisa L.S."/>
            <person name="Svistoonoff S."/>
            <person name="Hocher V."/>
            <person name="Fall S."/>
            <person name="Zaiya A."/>
            <person name="Naing D."/>
            <person name="Niang N."/>
            <person name="Diouf A."/>
            <person name="Dasylva M.C."/>
            <person name="Toure O."/>
            <person name="Gueye M."/>
            <person name="Gully D."/>
            <person name="Tisseyre P."/>
            <person name="Simpson S."/>
            <person name="Morris K."/>
            <person name="Thomas W.K."/>
        </authorList>
    </citation>
    <scope>NUCLEOTIDE SEQUENCE [LARGE SCALE GENOMIC DNA]</scope>
    <source>
        <strain evidence="2 5">ISRA400</strain>
    </source>
</reference>
<dbReference type="Proteomes" id="UP000669317">
    <property type="component" value="Unassembled WGS sequence"/>
</dbReference>
<evidence type="ECO:0000313" key="3">
    <source>
        <dbReference type="EMBL" id="SPP97511.1"/>
    </source>
</evidence>
<keyword evidence="1" id="KW-1133">Transmembrane helix</keyword>
<reference evidence="3 4" key="1">
    <citation type="submission" date="2018-03" db="EMBL/GenBank/DDBJ databases">
        <authorList>
            <person name="Gully D."/>
        </authorList>
    </citation>
    <scope>NUCLEOTIDE SEQUENCE [LARGE SCALE GENOMIC DNA]</scope>
    <source>
        <strain evidence="3">ORS3257</strain>
    </source>
</reference>
<dbReference type="InterPro" id="IPR018678">
    <property type="entry name" value="DUF2160_TM"/>
</dbReference>
<name>A0A2U3Q7U7_9BRAD</name>